<dbReference type="Proteomes" id="UP000828048">
    <property type="component" value="Chromosome 6"/>
</dbReference>
<name>A0ACB7X8Z7_9ERIC</name>
<sequence length="776" mass="89699">MYSASTKSSIHILQLRPSLSLAKQPFNTTLLAYKAVIQHDIEEEEALEVTAINQIKEYVHSIRSMLGSINDGDMSLSAYDTAWVALIEDIYGNGGPQFPTSLQWISNNQLPDGSWGDKKLFEAHDRLINTLACVIALKSWNVHPDKIKKGMEFIKNNIRKLKDATEEHMPIGFEVAFPSLTEIGRKFDIQVLPQDSPIMQEIDARRKLKLTRIPKEVMHRVPTTLLFSLEGMPDLDWEKLLKLQLSDGSFLNSPSSTAFALMQTKDENCLRYLSRVVEKFNGGVPNVYPVDLFERMWAVDRLQRLGISRYFPSEINEYMDYVYRYWSEEGICPVRDSSVPDIDDTSMGFRLLRLQGHHVSADVFRNFEKDGEFFCYSGQSNQAVTGTYNMYRASQVLFPGEKILEDAKNFSLKFLREKQASNKLLDKWIITKDLPGEVGYALDVPWYASLPRLETRFYLEQYGGEDDVWIGKTLYRMHTVNNNKFLELAKLDYKNCQALHLLEWDTIQKWYTDCHLEEFGTCKKDLLFAYYLAAVSTFEPEKSKERLAWAKTKILMETIVSYFDNEGNSSENRRAFLHEFRNIRSTDNVNFFGNKKIIPGHGLVQIMLRTLNQLLLEAQLNHSEDIHRKLHQAWETWIMTWQDEGDMHRREVELVVCTIILFANCGAPEKLSQLSHPRYKHLSNITNDVCYQLLQLGHQQPSHNEIHDQDKCNTTPQIESGMQELVQLVLCASSDDIDSDIKQTFLTVAKSYYYVAYFSTSTIDFHIAKVLFERVV</sequence>
<organism evidence="1 2">
    <name type="scientific">Vaccinium darrowii</name>
    <dbReference type="NCBI Taxonomy" id="229202"/>
    <lineage>
        <taxon>Eukaryota</taxon>
        <taxon>Viridiplantae</taxon>
        <taxon>Streptophyta</taxon>
        <taxon>Embryophyta</taxon>
        <taxon>Tracheophyta</taxon>
        <taxon>Spermatophyta</taxon>
        <taxon>Magnoliopsida</taxon>
        <taxon>eudicotyledons</taxon>
        <taxon>Gunneridae</taxon>
        <taxon>Pentapetalae</taxon>
        <taxon>asterids</taxon>
        <taxon>Ericales</taxon>
        <taxon>Ericaceae</taxon>
        <taxon>Vaccinioideae</taxon>
        <taxon>Vaccinieae</taxon>
        <taxon>Vaccinium</taxon>
    </lineage>
</organism>
<evidence type="ECO:0000313" key="2">
    <source>
        <dbReference type="Proteomes" id="UP000828048"/>
    </source>
</evidence>
<comment type="caution">
    <text evidence="1">The sequence shown here is derived from an EMBL/GenBank/DDBJ whole genome shotgun (WGS) entry which is preliminary data.</text>
</comment>
<accession>A0ACB7X8Z7</accession>
<protein>
    <submittedName>
        <fullName evidence="1">Uncharacterized protein</fullName>
    </submittedName>
</protein>
<reference evidence="1 2" key="1">
    <citation type="journal article" date="2021" name="Hortic Res">
        <title>High-quality reference genome and annotation aids understanding of berry development for evergreen blueberry (Vaccinium darrowii).</title>
        <authorList>
            <person name="Yu J."/>
            <person name="Hulse-Kemp A.M."/>
            <person name="Babiker E."/>
            <person name="Staton M."/>
        </authorList>
    </citation>
    <scope>NUCLEOTIDE SEQUENCE [LARGE SCALE GENOMIC DNA]</scope>
    <source>
        <strain evidence="2">cv. NJ 8807/NJ 8810</strain>
        <tissue evidence="1">Young leaf</tissue>
    </source>
</reference>
<dbReference type="EMBL" id="CM037156">
    <property type="protein sequence ID" value="KAH7837065.1"/>
    <property type="molecule type" value="Genomic_DNA"/>
</dbReference>
<gene>
    <name evidence="1" type="ORF">Vadar_009156</name>
</gene>
<proteinExistence type="predicted"/>
<evidence type="ECO:0000313" key="1">
    <source>
        <dbReference type="EMBL" id="KAH7837065.1"/>
    </source>
</evidence>
<keyword evidence="2" id="KW-1185">Reference proteome</keyword>